<dbReference type="InterPro" id="IPR036188">
    <property type="entry name" value="FAD/NAD-bd_sf"/>
</dbReference>
<protein>
    <submittedName>
        <fullName evidence="6">FAD binding domain-containing protein</fullName>
    </submittedName>
</protein>
<dbReference type="PANTHER" id="PTHR43400">
    <property type="entry name" value="FUMARATE REDUCTASE"/>
    <property type="match status" value="1"/>
</dbReference>
<dbReference type="InterPro" id="IPR027477">
    <property type="entry name" value="Succ_DH/fumarate_Rdtase_cat_sf"/>
</dbReference>
<reference evidence="6" key="1">
    <citation type="journal article" date="2022" name="bioRxiv">
        <title>Deciphering the potential niche of two novel black yeast fungi from a biological soil crust based on their genomes, phenotypes, and melanin regulation.</title>
        <authorList>
            <consortium name="DOE Joint Genome Institute"/>
            <person name="Carr E.C."/>
            <person name="Barton Q."/>
            <person name="Grambo S."/>
            <person name="Sullivan M."/>
            <person name="Renfro C.M."/>
            <person name="Kuo A."/>
            <person name="Pangilinan J."/>
            <person name="Lipzen A."/>
            <person name="Keymanesh K."/>
            <person name="Savage E."/>
            <person name="Barry K."/>
            <person name="Grigoriev I.V."/>
            <person name="Riekhof W.R."/>
            <person name="Harris S.S."/>
        </authorList>
    </citation>
    <scope>NUCLEOTIDE SEQUENCE</scope>
    <source>
        <strain evidence="6">JF 03-4F</strain>
    </source>
</reference>
<comment type="cofactor">
    <cofactor evidence="1">
        <name>FAD</name>
        <dbReference type="ChEBI" id="CHEBI:57692"/>
    </cofactor>
</comment>
<dbReference type="AlphaFoldDB" id="A0AAN6IIY4"/>
<keyword evidence="2" id="KW-0285">Flavoprotein</keyword>
<evidence type="ECO:0000259" key="5">
    <source>
        <dbReference type="Pfam" id="PF00890"/>
    </source>
</evidence>
<evidence type="ECO:0000313" key="7">
    <source>
        <dbReference type="Proteomes" id="UP001203852"/>
    </source>
</evidence>
<keyword evidence="4" id="KW-0560">Oxidoreductase</keyword>
<dbReference type="SUPFAM" id="SSF56425">
    <property type="entry name" value="Succinate dehydrogenase/fumarate reductase flavoprotein, catalytic domain"/>
    <property type="match status" value="1"/>
</dbReference>
<evidence type="ECO:0000256" key="4">
    <source>
        <dbReference type="ARBA" id="ARBA00023002"/>
    </source>
</evidence>
<dbReference type="Pfam" id="PF00890">
    <property type="entry name" value="FAD_binding_2"/>
    <property type="match status" value="1"/>
</dbReference>
<dbReference type="SUPFAM" id="SSF51905">
    <property type="entry name" value="FAD/NAD(P)-binding domain"/>
    <property type="match status" value="1"/>
</dbReference>
<dbReference type="InterPro" id="IPR003953">
    <property type="entry name" value="FAD-dep_OxRdtase_2_FAD-bd"/>
</dbReference>
<organism evidence="6 7">
    <name type="scientific">Exophiala viscosa</name>
    <dbReference type="NCBI Taxonomy" id="2486360"/>
    <lineage>
        <taxon>Eukaryota</taxon>
        <taxon>Fungi</taxon>
        <taxon>Dikarya</taxon>
        <taxon>Ascomycota</taxon>
        <taxon>Pezizomycotina</taxon>
        <taxon>Eurotiomycetes</taxon>
        <taxon>Chaetothyriomycetidae</taxon>
        <taxon>Chaetothyriales</taxon>
        <taxon>Herpotrichiellaceae</taxon>
        <taxon>Exophiala</taxon>
    </lineage>
</organism>
<comment type="caution">
    <text evidence="6">The sequence shown here is derived from an EMBL/GenBank/DDBJ whole genome shotgun (WGS) entry which is preliminary data.</text>
</comment>
<dbReference type="PANTHER" id="PTHR43400:SF10">
    <property type="entry name" value="3-OXOSTEROID 1-DEHYDROGENASE"/>
    <property type="match status" value="1"/>
</dbReference>
<dbReference type="EMBL" id="MU404350">
    <property type="protein sequence ID" value="KAI1618895.1"/>
    <property type="molecule type" value="Genomic_DNA"/>
</dbReference>
<dbReference type="GO" id="GO:0008202">
    <property type="term" value="P:steroid metabolic process"/>
    <property type="evidence" value="ECO:0007669"/>
    <property type="project" value="UniProtKB-ARBA"/>
</dbReference>
<dbReference type="InterPro" id="IPR050315">
    <property type="entry name" value="FAD-oxidoreductase_2"/>
</dbReference>
<dbReference type="Proteomes" id="UP001203852">
    <property type="component" value="Unassembled WGS sequence"/>
</dbReference>
<keyword evidence="7" id="KW-1185">Reference proteome</keyword>
<evidence type="ECO:0000256" key="3">
    <source>
        <dbReference type="ARBA" id="ARBA00022827"/>
    </source>
</evidence>
<feature type="domain" description="FAD-dependent oxidoreductase 2 FAD-binding" evidence="5">
    <location>
        <begin position="63"/>
        <end position="589"/>
    </location>
</feature>
<evidence type="ECO:0000313" key="6">
    <source>
        <dbReference type="EMBL" id="KAI1618895.1"/>
    </source>
</evidence>
<evidence type="ECO:0000256" key="2">
    <source>
        <dbReference type="ARBA" id="ARBA00022630"/>
    </source>
</evidence>
<proteinExistence type="predicted"/>
<gene>
    <name evidence="6" type="ORF">EDD36DRAFT_480872</name>
</gene>
<dbReference type="GO" id="GO:0016491">
    <property type="term" value="F:oxidoreductase activity"/>
    <property type="evidence" value="ECO:0007669"/>
    <property type="project" value="UniProtKB-KW"/>
</dbReference>
<name>A0AAN6IIY4_9EURO</name>
<keyword evidence="3" id="KW-0274">FAD</keyword>
<accession>A0AAN6IIY4</accession>
<sequence length="608" mass="65537">MAVSRGTIRLFSSSHATVCVRSVPCRTFASHHAHRGISDPSLARIGAFADFQRVASHTETTYDVVVVGSGCSGLTAAVVAAKHGLRVLVLEKTQYFGGTTAYSGGGAWIPTNKHQSTIGVEDSSSQADRYLRSVLGELYDPVKVPVFLESAPQMVKWLEENSAVRFKPVPLPDYHVSREGASVGRTILTEKFDGRQLGSLIKTVRYPLQGFSAFGSMQADPAELGVLTNPFGNITNFSLATGKLLRYATDFLRYGKGTDMANGNALVGRLLYSVQQEGVQLWNNAAATKPLIEEGRVVGLNVVQEGKETKLYARKGVVLASGGFGRSEEAKQFVPHEWCACPQGATGDGKRIGVASGGALPPKNPQNAIFAPISLLQVSNGPVRRMPHFAIDRAKPGSIIVGPDGRRIGNESQPYQEFVTVMHEKNIKKAYYIGDRTHLRKYGMGMALPWPYPKWRLLRQGYLISAPTITALAEKIGVPAETLEQTVTKCNSYASTGIDTEYHRGENAYDQFYGDAGVKPNPNLQPCATGPFYALPIYPGNVSTLYGLITNNDAQVLDQSGKIIEGLYAVGCDQNSVFKGAYPGGGSSIGPGMTFGYRAGRKLADVES</sequence>
<dbReference type="Gene3D" id="3.50.50.60">
    <property type="entry name" value="FAD/NAD(P)-binding domain"/>
    <property type="match status" value="2"/>
</dbReference>
<evidence type="ECO:0000256" key="1">
    <source>
        <dbReference type="ARBA" id="ARBA00001974"/>
    </source>
</evidence>
<dbReference type="PRINTS" id="PR00411">
    <property type="entry name" value="PNDRDTASEI"/>
</dbReference>